<dbReference type="FunFam" id="1.10.3730.10:FF:000001">
    <property type="entry name" value="Pyrroline-5-carboxylate reductase"/>
    <property type="match status" value="1"/>
</dbReference>
<feature type="binding site" evidence="10">
    <location>
        <position position="57"/>
    </location>
    <ligand>
        <name>NADPH</name>
        <dbReference type="ChEBI" id="CHEBI:57783"/>
    </ligand>
</feature>
<evidence type="ECO:0000256" key="6">
    <source>
        <dbReference type="ARBA" id="ARBA00022857"/>
    </source>
</evidence>
<dbReference type="InterPro" id="IPR000304">
    <property type="entry name" value="Pyrroline-COOH_reductase"/>
</dbReference>
<evidence type="ECO:0000256" key="8">
    <source>
        <dbReference type="HAMAP-Rule" id="MF_01925"/>
    </source>
</evidence>
<dbReference type="PIRSF" id="PIRSF000193">
    <property type="entry name" value="Pyrrol-5-carb_rd"/>
    <property type="match status" value="1"/>
</dbReference>
<keyword evidence="3 8" id="KW-0963">Cytoplasm</keyword>
<gene>
    <name evidence="8" type="primary">proC</name>
    <name evidence="13" type="ORF">X929_09530</name>
</gene>
<dbReference type="EC" id="1.5.1.2" evidence="8 9"/>
<dbReference type="InterPro" id="IPR028939">
    <property type="entry name" value="P5C_Rdtase_cat_N"/>
</dbReference>
<keyword evidence="4 8" id="KW-0028">Amino-acid biosynthesis</keyword>
<dbReference type="Proteomes" id="UP000236434">
    <property type="component" value="Unassembled WGS sequence"/>
</dbReference>
<dbReference type="SUPFAM" id="SSF48179">
    <property type="entry name" value="6-phosphogluconate dehydrogenase C-terminal domain-like"/>
    <property type="match status" value="1"/>
</dbReference>
<comment type="similarity">
    <text evidence="2 8">Belongs to the pyrroline-5-carboxylate reductase family.</text>
</comment>
<comment type="subcellular location">
    <subcellularLocation>
        <location evidence="1 8">Cytoplasm</location>
    </subcellularLocation>
</comment>
<dbReference type="Pfam" id="PF14748">
    <property type="entry name" value="P5CR_dimer"/>
    <property type="match status" value="1"/>
</dbReference>
<evidence type="ECO:0000256" key="7">
    <source>
        <dbReference type="ARBA" id="ARBA00023002"/>
    </source>
</evidence>
<dbReference type="RefSeq" id="WP_103067738.1">
    <property type="nucleotide sequence ID" value="NZ_AZRL01000022.1"/>
</dbReference>
<dbReference type="SUPFAM" id="SSF51735">
    <property type="entry name" value="NAD(P)-binding Rossmann-fold domains"/>
    <property type="match status" value="1"/>
</dbReference>
<keyword evidence="6 8" id="KW-0521">NADP</keyword>
<dbReference type="FunFam" id="3.40.50.720:FF:000190">
    <property type="entry name" value="Pyrroline-5-carboxylate reductase"/>
    <property type="match status" value="1"/>
</dbReference>
<comment type="catalytic activity">
    <reaction evidence="8">
        <text>L-proline + NADP(+) = (S)-1-pyrroline-5-carboxylate + NADPH + 2 H(+)</text>
        <dbReference type="Rhea" id="RHEA:14109"/>
        <dbReference type="ChEBI" id="CHEBI:15378"/>
        <dbReference type="ChEBI" id="CHEBI:17388"/>
        <dbReference type="ChEBI" id="CHEBI:57783"/>
        <dbReference type="ChEBI" id="CHEBI:58349"/>
        <dbReference type="ChEBI" id="CHEBI:60039"/>
        <dbReference type="EC" id="1.5.1.2"/>
    </reaction>
</comment>
<evidence type="ECO:0000256" key="3">
    <source>
        <dbReference type="ARBA" id="ARBA00022490"/>
    </source>
</evidence>
<comment type="pathway">
    <text evidence="8">Amino-acid biosynthesis; L-proline biosynthesis; L-proline from L-glutamate 5-semialdehyde: step 1/1.</text>
</comment>
<evidence type="ECO:0000256" key="9">
    <source>
        <dbReference type="NCBIfam" id="TIGR00112"/>
    </source>
</evidence>
<evidence type="ECO:0000256" key="1">
    <source>
        <dbReference type="ARBA" id="ARBA00004496"/>
    </source>
</evidence>
<organism evidence="13 14">
    <name type="scientific">Petrotoga olearia DSM 13574</name>
    <dbReference type="NCBI Taxonomy" id="1122955"/>
    <lineage>
        <taxon>Bacteria</taxon>
        <taxon>Thermotogati</taxon>
        <taxon>Thermotogota</taxon>
        <taxon>Thermotogae</taxon>
        <taxon>Petrotogales</taxon>
        <taxon>Petrotogaceae</taxon>
        <taxon>Petrotoga</taxon>
    </lineage>
</organism>
<evidence type="ECO:0000259" key="12">
    <source>
        <dbReference type="Pfam" id="PF14748"/>
    </source>
</evidence>
<proteinExistence type="inferred from homology"/>
<evidence type="ECO:0000256" key="10">
    <source>
        <dbReference type="PIRSR" id="PIRSR000193-1"/>
    </source>
</evidence>
<reference evidence="13 14" key="1">
    <citation type="submission" date="2013-12" db="EMBL/GenBank/DDBJ databases">
        <title>Comparative genomics of Petrotoga isolates.</title>
        <authorList>
            <person name="Nesbo C.L."/>
            <person name="Charchuk R."/>
            <person name="Chow K."/>
        </authorList>
    </citation>
    <scope>NUCLEOTIDE SEQUENCE [LARGE SCALE GENOMIC DNA]</scope>
    <source>
        <strain evidence="13 14">DSM 13574</strain>
    </source>
</reference>
<accession>A0A2K1NX21</accession>
<dbReference type="Gene3D" id="1.10.3730.10">
    <property type="entry name" value="ProC C-terminal domain-like"/>
    <property type="match status" value="1"/>
</dbReference>
<dbReference type="PANTHER" id="PTHR11645:SF0">
    <property type="entry name" value="PYRROLINE-5-CARBOXYLATE REDUCTASE 3"/>
    <property type="match status" value="1"/>
</dbReference>
<feature type="binding site" evidence="10">
    <location>
        <begin position="8"/>
        <end position="13"/>
    </location>
    <ligand>
        <name>NADP(+)</name>
        <dbReference type="ChEBI" id="CHEBI:58349"/>
    </ligand>
</feature>
<dbReference type="Gene3D" id="3.40.50.720">
    <property type="entry name" value="NAD(P)-binding Rossmann-like Domain"/>
    <property type="match status" value="1"/>
</dbReference>
<name>A0A2K1NX21_9BACT</name>
<dbReference type="GO" id="GO:0004735">
    <property type="term" value="F:pyrroline-5-carboxylate reductase activity"/>
    <property type="evidence" value="ECO:0007669"/>
    <property type="project" value="UniProtKB-UniRule"/>
</dbReference>
<keyword evidence="7 8" id="KW-0560">Oxidoreductase</keyword>
<feature type="domain" description="Pyrroline-5-carboxylate reductase catalytic N-terminal" evidence="11">
    <location>
        <begin position="4"/>
        <end position="98"/>
    </location>
</feature>
<dbReference type="Pfam" id="PF03807">
    <property type="entry name" value="F420_oxidored"/>
    <property type="match status" value="1"/>
</dbReference>
<sequence>MDKKLCIIGLGKMGSTLVKGLIQTKTLKREQIIGTDIFEYDSEKNSNYCGIKTMTDNAKAVKESDIVLLAVKPQVIDKVLKEINPFCEDKIVISIAAGVSLHHLDKSLPISSKIIRAMPNTPILVGEGVIAISKKNNIEENDLRTIKEILESVGKVYLVEEDMMDAITALSGSGPAYAYIMIEALSDGGVLMGLPRELSTEFAARTLLGASRMVLETQKHPGELKDMVTSPGGTAIKGIEVLESRGLRGILMDTVKEATIRSKELNSQRGVDVD</sequence>
<comment type="catalytic activity">
    <reaction evidence="8">
        <text>L-proline + NAD(+) = (S)-1-pyrroline-5-carboxylate + NADH + 2 H(+)</text>
        <dbReference type="Rhea" id="RHEA:14105"/>
        <dbReference type="ChEBI" id="CHEBI:15378"/>
        <dbReference type="ChEBI" id="CHEBI:17388"/>
        <dbReference type="ChEBI" id="CHEBI:57540"/>
        <dbReference type="ChEBI" id="CHEBI:57945"/>
        <dbReference type="ChEBI" id="CHEBI:60039"/>
        <dbReference type="EC" id="1.5.1.2"/>
    </reaction>
</comment>
<dbReference type="InterPro" id="IPR008927">
    <property type="entry name" value="6-PGluconate_DH-like_C_sf"/>
</dbReference>
<dbReference type="GO" id="GO:0005737">
    <property type="term" value="C:cytoplasm"/>
    <property type="evidence" value="ECO:0007669"/>
    <property type="project" value="UniProtKB-SubCell"/>
</dbReference>
<dbReference type="InterPro" id="IPR029036">
    <property type="entry name" value="P5CR_dimer"/>
</dbReference>
<dbReference type="InterPro" id="IPR036291">
    <property type="entry name" value="NAD(P)-bd_dom_sf"/>
</dbReference>
<evidence type="ECO:0000256" key="2">
    <source>
        <dbReference type="ARBA" id="ARBA00005525"/>
    </source>
</evidence>
<evidence type="ECO:0000313" key="13">
    <source>
        <dbReference type="EMBL" id="PNR95074.1"/>
    </source>
</evidence>
<dbReference type="EMBL" id="AZRL01000022">
    <property type="protein sequence ID" value="PNR95074.1"/>
    <property type="molecule type" value="Genomic_DNA"/>
</dbReference>
<dbReference type="UniPathway" id="UPA00098">
    <property type="reaction ID" value="UER00361"/>
</dbReference>
<evidence type="ECO:0000259" key="11">
    <source>
        <dbReference type="Pfam" id="PF03807"/>
    </source>
</evidence>
<keyword evidence="5 8" id="KW-0641">Proline biosynthesis</keyword>
<dbReference type="PANTHER" id="PTHR11645">
    <property type="entry name" value="PYRROLINE-5-CARBOXYLATE REDUCTASE"/>
    <property type="match status" value="1"/>
</dbReference>
<dbReference type="HAMAP" id="MF_01925">
    <property type="entry name" value="P5C_reductase"/>
    <property type="match status" value="1"/>
</dbReference>
<dbReference type="NCBIfam" id="TIGR00112">
    <property type="entry name" value="proC"/>
    <property type="match status" value="1"/>
</dbReference>
<protein>
    <recommendedName>
        <fullName evidence="8 9">Pyrroline-5-carboxylate reductase</fullName>
        <shortName evidence="8">P5C reductase</shortName>
        <shortName evidence="8">P5CR</shortName>
        <ecNumber evidence="8 9">1.5.1.2</ecNumber>
    </recommendedName>
    <alternativeName>
        <fullName evidence="8">PCA reductase</fullName>
    </alternativeName>
</protein>
<dbReference type="AlphaFoldDB" id="A0A2K1NX21"/>
<comment type="function">
    <text evidence="8">Catalyzes the reduction of 1-pyrroline-5-carboxylate (PCA) to L-proline.</text>
</comment>
<dbReference type="GO" id="GO:0055129">
    <property type="term" value="P:L-proline biosynthetic process"/>
    <property type="evidence" value="ECO:0007669"/>
    <property type="project" value="UniProtKB-UniRule"/>
</dbReference>
<evidence type="ECO:0000256" key="5">
    <source>
        <dbReference type="ARBA" id="ARBA00022650"/>
    </source>
</evidence>
<feature type="domain" description="Pyrroline-5-carboxylate reductase dimerisation" evidence="12">
    <location>
        <begin position="161"/>
        <end position="265"/>
    </location>
</feature>
<evidence type="ECO:0000256" key="4">
    <source>
        <dbReference type="ARBA" id="ARBA00022605"/>
    </source>
</evidence>
<feature type="binding site" evidence="10">
    <location>
        <begin position="70"/>
        <end position="73"/>
    </location>
    <ligand>
        <name>NADP(+)</name>
        <dbReference type="ChEBI" id="CHEBI:58349"/>
    </ligand>
</feature>
<dbReference type="OrthoDB" id="9805754at2"/>
<comment type="caution">
    <text evidence="13">The sequence shown here is derived from an EMBL/GenBank/DDBJ whole genome shotgun (WGS) entry which is preliminary data.</text>
</comment>
<evidence type="ECO:0000313" key="14">
    <source>
        <dbReference type="Proteomes" id="UP000236434"/>
    </source>
</evidence>